<keyword evidence="5 13" id="KW-0812">Transmembrane</keyword>
<evidence type="ECO:0000256" key="2">
    <source>
        <dbReference type="ARBA" id="ARBA00006920"/>
    </source>
</evidence>
<comment type="subcellular location">
    <subcellularLocation>
        <location evidence="1">Membrane</location>
        <topology evidence="1">Multi-pass membrane protein</topology>
    </subcellularLocation>
</comment>
<sequence>MPDKNAINSTGINAKRIETLVDGVFAIAMTILVLGITVPSIANPTEAGLYQALINLLPNFYSYFISFILLAVFWRINHNQFNRIKRADGTLLWIIIIWLLFVALLPFSAFFIGEYGNFQIPNIFFDLNLFAIGFLLFLNWRHALNSGLVDGVDDEMRRTSLRLNLILPVISLLALGITFFPFMKEVGYAWSSLIYLIITLLKRFY</sequence>
<keyword evidence="4" id="KW-0633">Potassium transport</keyword>
<dbReference type="RefSeq" id="WP_004029567.1">
    <property type="nucleotide sequence ID" value="NZ_AMPO01000001.1"/>
</dbReference>
<evidence type="ECO:0000313" key="14">
    <source>
        <dbReference type="EMBL" id="EKF86993.1"/>
    </source>
</evidence>
<comment type="catalytic activity">
    <reaction evidence="12">
        <text>K(+)(in) = K(+)(out)</text>
        <dbReference type="Rhea" id="RHEA:29463"/>
        <dbReference type="ChEBI" id="CHEBI:29103"/>
    </reaction>
</comment>
<evidence type="ECO:0000313" key="15">
    <source>
        <dbReference type="Proteomes" id="UP000007360"/>
    </source>
</evidence>
<protein>
    <recommendedName>
        <fullName evidence="16">DUF1211 domain-containing protein</fullName>
    </recommendedName>
</protein>
<dbReference type="InterPro" id="IPR010617">
    <property type="entry name" value="TMEM175-like"/>
</dbReference>
<keyword evidence="11" id="KW-0407">Ion channel</keyword>
<keyword evidence="6" id="KW-0631">Potassium channel</keyword>
<dbReference type="PANTHER" id="PTHR31462">
    <property type="entry name" value="ENDOSOMAL/LYSOSOMAL POTASSIUM CHANNEL TMEM175"/>
    <property type="match status" value="1"/>
</dbReference>
<feature type="transmembrane region" description="Helical" evidence="13">
    <location>
        <begin position="188"/>
        <end position="204"/>
    </location>
</feature>
<proteinExistence type="inferred from homology"/>
<feature type="transmembrane region" description="Helical" evidence="13">
    <location>
        <begin position="20"/>
        <end position="40"/>
    </location>
</feature>
<evidence type="ECO:0000256" key="4">
    <source>
        <dbReference type="ARBA" id="ARBA00022538"/>
    </source>
</evidence>
<evidence type="ECO:0000256" key="7">
    <source>
        <dbReference type="ARBA" id="ARBA00022958"/>
    </source>
</evidence>
<organism evidence="14 15">
    <name type="scientific">Methanobacterium formicicum (strain DSM 3637 / PP1)</name>
    <dbReference type="NCBI Taxonomy" id="1204725"/>
    <lineage>
        <taxon>Archaea</taxon>
        <taxon>Methanobacteriati</taxon>
        <taxon>Methanobacteriota</taxon>
        <taxon>Methanomada group</taxon>
        <taxon>Methanobacteria</taxon>
        <taxon>Methanobacteriales</taxon>
        <taxon>Methanobacteriaceae</taxon>
        <taxon>Methanobacterium</taxon>
    </lineage>
</organism>
<dbReference type="AlphaFoldDB" id="K2R368"/>
<dbReference type="GO" id="GO:0016020">
    <property type="term" value="C:membrane"/>
    <property type="evidence" value="ECO:0007669"/>
    <property type="project" value="UniProtKB-SubCell"/>
</dbReference>
<evidence type="ECO:0000256" key="12">
    <source>
        <dbReference type="ARBA" id="ARBA00034430"/>
    </source>
</evidence>
<dbReference type="Proteomes" id="UP000007360">
    <property type="component" value="Unassembled WGS sequence"/>
</dbReference>
<dbReference type="PATRIC" id="fig|1204725.3.peg.375"/>
<comment type="similarity">
    <text evidence="2">Belongs to the TMEM175 family.</text>
</comment>
<dbReference type="GO" id="GO:0005267">
    <property type="term" value="F:potassium channel activity"/>
    <property type="evidence" value="ECO:0007669"/>
    <property type="project" value="UniProtKB-KW"/>
</dbReference>
<reference evidence="14 15" key="1">
    <citation type="journal article" date="2012" name="J. Bacteriol.">
        <title>Draft genome sequence of Methanobacterium formicicum DSM 3637, an archaebacterium isolated from the methane producer amoeba Pelomyxa palustris.</title>
        <authorList>
            <person name="Gutierrez G."/>
        </authorList>
    </citation>
    <scope>NUCLEOTIDE SEQUENCE [LARGE SCALE GENOMIC DNA]</scope>
    <source>
        <strain evidence="15">DSM 3637 / PP1</strain>
    </source>
</reference>
<evidence type="ECO:0000256" key="8">
    <source>
        <dbReference type="ARBA" id="ARBA00022989"/>
    </source>
</evidence>
<dbReference type="Pfam" id="PF06736">
    <property type="entry name" value="TMEM175"/>
    <property type="match status" value="1"/>
</dbReference>
<dbReference type="EMBL" id="AMPO01000001">
    <property type="protein sequence ID" value="EKF86993.1"/>
    <property type="molecule type" value="Genomic_DNA"/>
</dbReference>
<evidence type="ECO:0000256" key="3">
    <source>
        <dbReference type="ARBA" id="ARBA00022448"/>
    </source>
</evidence>
<keyword evidence="7" id="KW-0630">Potassium</keyword>
<evidence type="ECO:0000256" key="9">
    <source>
        <dbReference type="ARBA" id="ARBA00023065"/>
    </source>
</evidence>
<evidence type="ECO:0000256" key="10">
    <source>
        <dbReference type="ARBA" id="ARBA00023136"/>
    </source>
</evidence>
<name>K2R368_METFP</name>
<feature type="transmembrane region" description="Helical" evidence="13">
    <location>
        <begin position="90"/>
        <end position="112"/>
    </location>
</feature>
<dbReference type="OrthoDB" id="10769at2157"/>
<evidence type="ECO:0000256" key="1">
    <source>
        <dbReference type="ARBA" id="ARBA00004141"/>
    </source>
</evidence>
<keyword evidence="8 13" id="KW-1133">Transmembrane helix</keyword>
<feature type="transmembrane region" description="Helical" evidence="13">
    <location>
        <begin position="60"/>
        <end position="78"/>
    </location>
</feature>
<feature type="transmembrane region" description="Helical" evidence="13">
    <location>
        <begin position="118"/>
        <end position="140"/>
    </location>
</feature>
<accession>K2R368</accession>
<evidence type="ECO:0000256" key="6">
    <source>
        <dbReference type="ARBA" id="ARBA00022826"/>
    </source>
</evidence>
<keyword evidence="10 13" id="KW-0472">Membrane</keyword>
<keyword evidence="3" id="KW-0813">Transport</keyword>
<keyword evidence="15" id="KW-1185">Reference proteome</keyword>
<evidence type="ECO:0000256" key="5">
    <source>
        <dbReference type="ARBA" id="ARBA00022692"/>
    </source>
</evidence>
<dbReference type="GO" id="GO:0015252">
    <property type="term" value="F:proton channel activity"/>
    <property type="evidence" value="ECO:0007669"/>
    <property type="project" value="InterPro"/>
</dbReference>
<evidence type="ECO:0000256" key="11">
    <source>
        <dbReference type="ARBA" id="ARBA00023303"/>
    </source>
</evidence>
<evidence type="ECO:0000256" key="13">
    <source>
        <dbReference type="SAM" id="Phobius"/>
    </source>
</evidence>
<evidence type="ECO:0008006" key="16">
    <source>
        <dbReference type="Google" id="ProtNLM"/>
    </source>
</evidence>
<gene>
    <name evidence="14" type="ORF">A994_01865</name>
</gene>
<keyword evidence="9" id="KW-0406">Ion transport</keyword>
<comment type="caution">
    <text evidence="14">The sequence shown here is derived from an EMBL/GenBank/DDBJ whole genome shotgun (WGS) entry which is preliminary data.</text>
</comment>
<dbReference type="PANTHER" id="PTHR31462:SF5">
    <property type="entry name" value="ENDOSOMAL_LYSOSOMAL PROTON CHANNEL TMEM175"/>
    <property type="match status" value="1"/>
</dbReference>
<feature type="transmembrane region" description="Helical" evidence="13">
    <location>
        <begin position="161"/>
        <end position="182"/>
    </location>
</feature>